<dbReference type="AlphaFoldDB" id="A0A2I1HCP9"/>
<sequence length="121" mass="14141">MVITTRNKHKQMLKEAEEAVAKERSSVQEIADESENDSNYLYKSEILLEKSFITIQEINNNTIFEASISDLNIIINDKVEVNKQTLLKKERKPPSKIFNLMMIFFQKAVLLLVKNHCHIKY</sequence>
<proteinExistence type="predicted"/>
<gene>
    <name evidence="2" type="ORF">RhiirA4_477092</name>
</gene>
<reference evidence="2 3" key="1">
    <citation type="submission" date="2015-10" db="EMBL/GenBank/DDBJ databases">
        <title>Genome analyses suggest a sexual origin of heterokaryosis in a supposedly ancient asexual fungus.</title>
        <authorList>
            <person name="Ropars J."/>
            <person name="Sedzielewska K."/>
            <person name="Noel J."/>
            <person name="Charron P."/>
            <person name="Farinelli L."/>
            <person name="Marton T."/>
            <person name="Kruger M."/>
            <person name="Pelin A."/>
            <person name="Brachmann A."/>
            <person name="Corradi N."/>
        </authorList>
    </citation>
    <scope>NUCLEOTIDE SEQUENCE [LARGE SCALE GENOMIC DNA]</scope>
    <source>
        <strain evidence="2 3">A4</strain>
    </source>
</reference>
<feature type="coiled-coil region" evidence="1">
    <location>
        <begin position="6"/>
        <end position="33"/>
    </location>
</feature>
<evidence type="ECO:0000313" key="3">
    <source>
        <dbReference type="Proteomes" id="UP000234323"/>
    </source>
</evidence>
<keyword evidence="1" id="KW-0175">Coiled coil</keyword>
<evidence type="ECO:0000256" key="1">
    <source>
        <dbReference type="SAM" id="Coils"/>
    </source>
</evidence>
<keyword evidence="3" id="KW-1185">Reference proteome</keyword>
<protein>
    <submittedName>
        <fullName evidence="2">Uncharacterized protein</fullName>
    </submittedName>
</protein>
<dbReference type="VEuPathDB" id="FungiDB:RhiirFUN_007211"/>
<accession>A0A2I1HCP9</accession>
<name>A0A2I1HCP9_9GLOM</name>
<evidence type="ECO:0000313" key="2">
    <source>
        <dbReference type="EMBL" id="PKY56648.1"/>
    </source>
</evidence>
<dbReference type="EMBL" id="LLXI01002255">
    <property type="protein sequence ID" value="PKY56648.1"/>
    <property type="molecule type" value="Genomic_DNA"/>
</dbReference>
<dbReference type="VEuPathDB" id="FungiDB:FUN_005033"/>
<comment type="caution">
    <text evidence="2">The sequence shown here is derived from an EMBL/GenBank/DDBJ whole genome shotgun (WGS) entry which is preliminary data.</text>
</comment>
<dbReference type="Proteomes" id="UP000234323">
    <property type="component" value="Unassembled WGS sequence"/>
</dbReference>
<organism evidence="2 3">
    <name type="scientific">Rhizophagus irregularis</name>
    <dbReference type="NCBI Taxonomy" id="588596"/>
    <lineage>
        <taxon>Eukaryota</taxon>
        <taxon>Fungi</taxon>
        <taxon>Fungi incertae sedis</taxon>
        <taxon>Mucoromycota</taxon>
        <taxon>Glomeromycotina</taxon>
        <taxon>Glomeromycetes</taxon>
        <taxon>Glomerales</taxon>
        <taxon>Glomeraceae</taxon>
        <taxon>Rhizophagus</taxon>
    </lineage>
</organism>